<keyword evidence="3" id="KW-0560">Oxidoreductase</keyword>
<dbReference type="AlphaFoldDB" id="A0A0F4YK46"/>
<feature type="compositionally biased region" description="Polar residues" evidence="5">
    <location>
        <begin position="153"/>
        <end position="163"/>
    </location>
</feature>
<evidence type="ECO:0000256" key="6">
    <source>
        <dbReference type="SAM" id="Phobius"/>
    </source>
</evidence>
<evidence type="ECO:0000256" key="2">
    <source>
        <dbReference type="ARBA" id="ARBA00022723"/>
    </source>
</evidence>
<dbReference type="Proteomes" id="UP000053958">
    <property type="component" value="Unassembled WGS sequence"/>
</dbReference>
<dbReference type="GO" id="GO:0020037">
    <property type="term" value="F:heme binding"/>
    <property type="evidence" value="ECO:0007669"/>
    <property type="project" value="InterPro"/>
</dbReference>
<sequence length="163" mass="18480">MLFSSYSLLLLLPVAIYSLYRLLRIGRRHPRMPPGPPTVPVLGNALQIPTTGLGKKFKEWADTYGPIFSLTIGPTKIVVLCDRRAANQLLDKRGSIYSDRPFNYVSNYVTHGDHLTLECQTPSWREKRSVVTRNLNPKSLDEKHFRIQEAESETPQTTPASML</sequence>
<dbReference type="GeneID" id="25320354"/>
<accession>A0A0F4YK46</accession>
<gene>
    <name evidence="7" type="ORF">T310_8093</name>
</gene>
<dbReference type="EMBL" id="LASV01000519">
    <property type="protein sequence ID" value="KKA17973.1"/>
    <property type="molecule type" value="Genomic_DNA"/>
</dbReference>
<dbReference type="PANTHER" id="PTHR46300:SF6">
    <property type="entry name" value="CYTOCHROME P450 2C30"/>
    <property type="match status" value="1"/>
</dbReference>
<evidence type="ECO:0000256" key="3">
    <source>
        <dbReference type="ARBA" id="ARBA00023002"/>
    </source>
</evidence>
<dbReference type="GO" id="GO:0005506">
    <property type="term" value="F:iron ion binding"/>
    <property type="evidence" value="ECO:0007669"/>
    <property type="project" value="InterPro"/>
</dbReference>
<dbReference type="OrthoDB" id="1470350at2759"/>
<dbReference type="PRINTS" id="PR00463">
    <property type="entry name" value="EP450I"/>
</dbReference>
<protein>
    <submittedName>
        <fullName evidence="7">Cytochrome P450 oxidoreductase</fullName>
    </submittedName>
</protein>
<dbReference type="InterPro" id="IPR036396">
    <property type="entry name" value="Cyt_P450_sf"/>
</dbReference>
<dbReference type="STRING" id="1408163.A0A0F4YK46"/>
<evidence type="ECO:0000313" key="7">
    <source>
        <dbReference type="EMBL" id="KKA17973.1"/>
    </source>
</evidence>
<dbReference type="RefSeq" id="XP_013324585.1">
    <property type="nucleotide sequence ID" value="XM_013469131.1"/>
</dbReference>
<dbReference type="InterPro" id="IPR050364">
    <property type="entry name" value="Cytochrome_P450_fung"/>
</dbReference>
<dbReference type="SUPFAM" id="SSF48264">
    <property type="entry name" value="Cytochrome P450"/>
    <property type="match status" value="1"/>
</dbReference>
<comment type="similarity">
    <text evidence="1">Belongs to the cytochrome P450 family.</text>
</comment>
<dbReference type="InterPro" id="IPR001128">
    <property type="entry name" value="Cyt_P450"/>
</dbReference>
<name>A0A0F4YK46_RASE3</name>
<keyword evidence="8" id="KW-1185">Reference proteome</keyword>
<evidence type="ECO:0000313" key="8">
    <source>
        <dbReference type="Proteomes" id="UP000053958"/>
    </source>
</evidence>
<evidence type="ECO:0000256" key="4">
    <source>
        <dbReference type="ARBA" id="ARBA00023004"/>
    </source>
</evidence>
<keyword evidence="6" id="KW-1133">Transmembrane helix</keyword>
<keyword evidence="4" id="KW-0408">Iron</keyword>
<feature type="transmembrane region" description="Helical" evidence="6">
    <location>
        <begin position="6"/>
        <end position="23"/>
    </location>
</feature>
<dbReference type="GO" id="GO:0016705">
    <property type="term" value="F:oxidoreductase activity, acting on paired donors, with incorporation or reduction of molecular oxygen"/>
    <property type="evidence" value="ECO:0007669"/>
    <property type="project" value="InterPro"/>
</dbReference>
<organism evidence="7 8">
    <name type="scientific">Rasamsonia emersonii (strain ATCC 16479 / CBS 393.64 / IMI 116815)</name>
    <dbReference type="NCBI Taxonomy" id="1408163"/>
    <lineage>
        <taxon>Eukaryota</taxon>
        <taxon>Fungi</taxon>
        <taxon>Dikarya</taxon>
        <taxon>Ascomycota</taxon>
        <taxon>Pezizomycotina</taxon>
        <taxon>Eurotiomycetes</taxon>
        <taxon>Eurotiomycetidae</taxon>
        <taxon>Eurotiales</taxon>
        <taxon>Trichocomaceae</taxon>
        <taxon>Rasamsonia</taxon>
    </lineage>
</organism>
<evidence type="ECO:0000256" key="1">
    <source>
        <dbReference type="ARBA" id="ARBA00010617"/>
    </source>
</evidence>
<feature type="region of interest" description="Disordered" evidence="5">
    <location>
        <begin position="141"/>
        <end position="163"/>
    </location>
</feature>
<proteinExistence type="inferred from homology"/>
<dbReference type="PANTHER" id="PTHR46300">
    <property type="entry name" value="P450, PUTATIVE (EUROFUNG)-RELATED-RELATED"/>
    <property type="match status" value="1"/>
</dbReference>
<dbReference type="InterPro" id="IPR002401">
    <property type="entry name" value="Cyt_P450_E_grp-I"/>
</dbReference>
<dbReference type="GO" id="GO:0004497">
    <property type="term" value="F:monooxygenase activity"/>
    <property type="evidence" value="ECO:0007669"/>
    <property type="project" value="InterPro"/>
</dbReference>
<evidence type="ECO:0000256" key="5">
    <source>
        <dbReference type="SAM" id="MobiDB-lite"/>
    </source>
</evidence>
<keyword evidence="6" id="KW-0472">Membrane</keyword>
<dbReference type="Gene3D" id="1.10.630.10">
    <property type="entry name" value="Cytochrome P450"/>
    <property type="match status" value="1"/>
</dbReference>
<reference evidence="7 8" key="1">
    <citation type="submission" date="2015-04" db="EMBL/GenBank/DDBJ databases">
        <authorList>
            <person name="Heijne W.H."/>
            <person name="Fedorova N.D."/>
            <person name="Nierman W.C."/>
            <person name="Vollebregt A.W."/>
            <person name="Zhao Z."/>
            <person name="Wu L."/>
            <person name="Kumar M."/>
            <person name="Stam H."/>
            <person name="van den Berg M.A."/>
            <person name="Pel H.J."/>
        </authorList>
    </citation>
    <scope>NUCLEOTIDE SEQUENCE [LARGE SCALE GENOMIC DNA]</scope>
    <source>
        <strain evidence="7 8">CBS 393.64</strain>
    </source>
</reference>
<keyword evidence="2" id="KW-0479">Metal-binding</keyword>
<keyword evidence="6" id="KW-0812">Transmembrane</keyword>
<dbReference type="Pfam" id="PF00067">
    <property type="entry name" value="p450"/>
    <property type="match status" value="1"/>
</dbReference>
<comment type="caution">
    <text evidence="7">The sequence shown here is derived from an EMBL/GenBank/DDBJ whole genome shotgun (WGS) entry which is preliminary data.</text>
</comment>